<proteinExistence type="predicted"/>
<sequence length="125" mass="13812">MGREMDLSQPDGTGSVAITNVTIDQSGTTYNFEGPIEGYGTVYCTQYWEAIDEGRTRGTMEGEARVLGNDGTLVSSPLRGTFRRNGTSAELFFTDCVSNGDMNFVRWEVDFTTKQVSVSYYSLND</sequence>
<evidence type="ECO:0008006" key="2">
    <source>
        <dbReference type="Google" id="ProtNLM"/>
    </source>
</evidence>
<dbReference type="EMBL" id="UINC01160089">
    <property type="protein sequence ID" value="SVD58536.1"/>
    <property type="molecule type" value="Genomic_DNA"/>
</dbReference>
<accession>A0A382WHZ1</accession>
<dbReference type="AlphaFoldDB" id="A0A382WHZ1"/>
<protein>
    <recommendedName>
        <fullName evidence="2">DUF3224 domain-containing protein</fullName>
    </recommendedName>
</protein>
<organism evidence="1">
    <name type="scientific">marine metagenome</name>
    <dbReference type="NCBI Taxonomy" id="408172"/>
    <lineage>
        <taxon>unclassified sequences</taxon>
        <taxon>metagenomes</taxon>
        <taxon>ecological metagenomes</taxon>
    </lineage>
</organism>
<gene>
    <name evidence="1" type="ORF">METZ01_LOCUS411390</name>
</gene>
<reference evidence="1" key="1">
    <citation type="submission" date="2018-05" db="EMBL/GenBank/DDBJ databases">
        <authorList>
            <person name="Lanie J.A."/>
            <person name="Ng W.-L."/>
            <person name="Kazmierczak K.M."/>
            <person name="Andrzejewski T.M."/>
            <person name="Davidsen T.M."/>
            <person name="Wayne K.J."/>
            <person name="Tettelin H."/>
            <person name="Glass J.I."/>
            <person name="Rusch D."/>
            <person name="Podicherti R."/>
            <person name="Tsui H.-C.T."/>
            <person name="Winkler M.E."/>
        </authorList>
    </citation>
    <scope>NUCLEOTIDE SEQUENCE</scope>
</reference>
<evidence type="ECO:0000313" key="1">
    <source>
        <dbReference type="EMBL" id="SVD58536.1"/>
    </source>
</evidence>
<name>A0A382WHZ1_9ZZZZ</name>